<protein>
    <submittedName>
        <fullName evidence="1">Uncharacterized protein</fullName>
    </submittedName>
</protein>
<dbReference type="RefSeq" id="WP_014808612.1">
    <property type="nucleotide sequence ID" value="NC_018025.1"/>
</dbReference>
<dbReference type="KEGG" id="dti:Desti_0730"/>
<gene>
    <name evidence="1" type="ordered locus">Desti_0730</name>
</gene>
<evidence type="ECO:0000313" key="2">
    <source>
        <dbReference type="Proteomes" id="UP000006055"/>
    </source>
</evidence>
<sequence>MAGNGDGRPYSRLPLASVAAEVKGIFSAFPLGTCRTPTLEYNAFHGISDRFFVATIVVARFSQAYYYCFEVVKSFFGTFVSGVIPGRCYKEPFDTEEFTGN</sequence>
<dbReference type="AlphaFoldDB" id="I4C1L5"/>
<evidence type="ECO:0000313" key="1">
    <source>
        <dbReference type="EMBL" id="AFM23456.1"/>
    </source>
</evidence>
<dbReference type="HOGENOM" id="CLU_2286965_0_0_7"/>
<dbReference type="Proteomes" id="UP000006055">
    <property type="component" value="Chromosome"/>
</dbReference>
<organism evidence="1 2">
    <name type="scientific">Desulfomonile tiedjei (strain ATCC 49306 / DSM 6799 / DCB-1)</name>
    <dbReference type="NCBI Taxonomy" id="706587"/>
    <lineage>
        <taxon>Bacteria</taxon>
        <taxon>Pseudomonadati</taxon>
        <taxon>Thermodesulfobacteriota</taxon>
        <taxon>Desulfomonilia</taxon>
        <taxon>Desulfomonilales</taxon>
        <taxon>Desulfomonilaceae</taxon>
        <taxon>Desulfomonile</taxon>
    </lineage>
</organism>
<reference evidence="2" key="1">
    <citation type="submission" date="2012-06" db="EMBL/GenBank/DDBJ databases">
        <title>Complete sequence of chromosome of Desulfomonile tiedjei DSM 6799.</title>
        <authorList>
            <person name="Lucas S."/>
            <person name="Copeland A."/>
            <person name="Lapidus A."/>
            <person name="Glavina del Rio T."/>
            <person name="Dalin E."/>
            <person name="Tice H."/>
            <person name="Bruce D."/>
            <person name="Goodwin L."/>
            <person name="Pitluck S."/>
            <person name="Peters L."/>
            <person name="Ovchinnikova G."/>
            <person name="Zeytun A."/>
            <person name="Lu M."/>
            <person name="Kyrpides N."/>
            <person name="Mavromatis K."/>
            <person name="Ivanova N."/>
            <person name="Brettin T."/>
            <person name="Detter J.C."/>
            <person name="Han C."/>
            <person name="Larimer F."/>
            <person name="Land M."/>
            <person name="Hauser L."/>
            <person name="Markowitz V."/>
            <person name="Cheng J.-F."/>
            <person name="Hugenholtz P."/>
            <person name="Woyke T."/>
            <person name="Wu D."/>
            <person name="Spring S."/>
            <person name="Schroeder M."/>
            <person name="Brambilla E."/>
            <person name="Klenk H.-P."/>
            <person name="Eisen J.A."/>
        </authorList>
    </citation>
    <scope>NUCLEOTIDE SEQUENCE [LARGE SCALE GENOMIC DNA]</scope>
    <source>
        <strain evidence="2">ATCC 49306 / DSM 6799 / DCB-1</strain>
    </source>
</reference>
<accession>I4C1L5</accession>
<proteinExistence type="predicted"/>
<name>I4C1L5_DESTA</name>
<keyword evidence="2" id="KW-1185">Reference proteome</keyword>
<dbReference type="EMBL" id="CP003360">
    <property type="protein sequence ID" value="AFM23456.1"/>
    <property type="molecule type" value="Genomic_DNA"/>
</dbReference>